<dbReference type="RefSeq" id="WP_203748868.1">
    <property type="nucleotide sequence ID" value="NZ_BONF01000025.1"/>
</dbReference>
<sequence length="53" mass="6083">MEATEQRVPTDKWRTLPARVEPSELVETVDTSPQVEEIEVVNLGQEVIQIVHR</sequence>
<name>A0A8J3JLL2_9ACTN</name>
<comment type="caution">
    <text evidence="1">The sequence shown here is derived from an EMBL/GenBank/DDBJ whole genome shotgun (WGS) entry which is preliminary data.</text>
</comment>
<protein>
    <submittedName>
        <fullName evidence="1">Uncharacterized protein</fullName>
    </submittedName>
</protein>
<reference evidence="1 2" key="1">
    <citation type="submission" date="2021-01" db="EMBL/GenBank/DDBJ databases">
        <title>Whole genome shotgun sequence of Catellatospora bangladeshensis NBRC 107357.</title>
        <authorList>
            <person name="Komaki H."/>
            <person name="Tamura T."/>
        </authorList>
    </citation>
    <scope>NUCLEOTIDE SEQUENCE [LARGE SCALE GENOMIC DNA]</scope>
    <source>
        <strain evidence="1 2">NBRC 107357</strain>
    </source>
</reference>
<dbReference type="Proteomes" id="UP000601223">
    <property type="component" value="Unassembled WGS sequence"/>
</dbReference>
<accession>A0A8J3JLL2</accession>
<proteinExistence type="predicted"/>
<keyword evidence="2" id="KW-1185">Reference proteome</keyword>
<evidence type="ECO:0000313" key="2">
    <source>
        <dbReference type="Proteomes" id="UP000601223"/>
    </source>
</evidence>
<gene>
    <name evidence="1" type="ORF">Cba03nite_42550</name>
</gene>
<dbReference type="AlphaFoldDB" id="A0A8J3JLL2"/>
<dbReference type="EMBL" id="BONF01000025">
    <property type="protein sequence ID" value="GIF82906.1"/>
    <property type="molecule type" value="Genomic_DNA"/>
</dbReference>
<evidence type="ECO:0000313" key="1">
    <source>
        <dbReference type="EMBL" id="GIF82906.1"/>
    </source>
</evidence>
<organism evidence="1 2">
    <name type="scientific">Catellatospora bangladeshensis</name>
    <dbReference type="NCBI Taxonomy" id="310355"/>
    <lineage>
        <taxon>Bacteria</taxon>
        <taxon>Bacillati</taxon>
        <taxon>Actinomycetota</taxon>
        <taxon>Actinomycetes</taxon>
        <taxon>Micromonosporales</taxon>
        <taxon>Micromonosporaceae</taxon>
        <taxon>Catellatospora</taxon>
    </lineage>
</organism>